<feature type="domain" description="IraD/Gp25-like" evidence="1">
    <location>
        <begin position="39"/>
        <end position="140"/>
    </location>
</feature>
<dbReference type="InterPro" id="IPR017737">
    <property type="entry name" value="TssE1-like"/>
</dbReference>
<dbReference type="Pfam" id="PF04965">
    <property type="entry name" value="GPW_gp25"/>
    <property type="match status" value="1"/>
</dbReference>
<dbReference type="NCBIfam" id="TIGR03357">
    <property type="entry name" value="VI_zyme"/>
    <property type="match status" value="1"/>
</dbReference>
<keyword evidence="3" id="KW-1185">Reference proteome</keyword>
<sequence>MAESRAQERLLPSLLDRLIDEAPKHKQESRDQAHMSLRRLREAVVRDLTWLFNATNLAEDLDDFPEVRRSVLNYGMPHFTGFTASGMELPALERLIRQVIWDFEPRLLRNTVAVRALIGESRLDHNSISFQITGQLWSEPMPENIYLKTEVDLESGDVTVSEYAGGRDD</sequence>
<evidence type="ECO:0000259" key="1">
    <source>
        <dbReference type="Pfam" id="PF04965"/>
    </source>
</evidence>
<evidence type="ECO:0000313" key="3">
    <source>
        <dbReference type="Proteomes" id="UP000252707"/>
    </source>
</evidence>
<organism evidence="2 3">
    <name type="scientific">Thioalbus denitrificans</name>
    <dbReference type="NCBI Taxonomy" id="547122"/>
    <lineage>
        <taxon>Bacteria</taxon>
        <taxon>Pseudomonadati</taxon>
        <taxon>Pseudomonadota</taxon>
        <taxon>Gammaproteobacteria</taxon>
        <taxon>Chromatiales</taxon>
        <taxon>Ectothiorhodospiraceae</taxon>
        <taxon>Thioalbus</taxon>
    </lineage>
</organism>
<reference evidence="2 3" key="1">
    <citation type="submission" date="2018-07" db="EMBL/GenBank/DDBJ databases">
        <title>Genomic Encyclopedia of Type Strains, Phase IV (KMG-IV): sequencing the most valuable type-strain genomes for metagenomic binning, comparative biology and taxonomic classification.</title>
        <authorList>
            <person name="Goeker M."/>
        </authorList>
    </citation>
    <scope>NUCLEOTIDE SEQUENCE [LARGE SCALE GENOMIC DNA]</scope>
    <source>
        <strain evidence="2 3">DSM 26407</strain>
    </source>
</reference>
<dbReference type="PANTHER" id="PTHR38595">
    <property type="entry name" value="CYTOPLASMIC PROTEIN-RELATED"/>
    <property type="match status" value="1"/>
</dbReference>
<dbReference type="RefSeq" id="WP_114279303.1">
    <property type="nucleotide sequence ID" value="NZ_QPJY01000003.1"/>
</dbReference>
<dbReference type="InterPro" id="IPR053176">
    <property type="entry name" value="T6SS_TssE1-like"/>
</dbReference>
<dbReference type="AlphaFoldDB" id="A0A369CC35"/>
<protein>
    <submittedName>
        <fullName evidence="2">Type VI secretion system protein ImpF</fullName>
    </submittedName>
</protein>
<evidence type="ECO:0000313" key="2">
    <source>
        <dbReference type="EMBL" id="RCX31111.1"/>
    </source>
</evidence>
<dbReference type="Proteomes" id="UP000252707">
    <property type="component" value="Unassembled WGS sequence"/>
</dbReference>
<dbReference type="InterPro" id="IPR007048">
    <property type="entry name" value="IraD/Gp25-like"/>
</dbReference>
<dbReference type="OrthoDB" id="119583at2"/>
<proteinExistence type="predicted"/>
<dbReference type="SUPFAM" id="SSF160719">
    <property type="entry name" value="gpW/gp25-like"/>
    <property type="match status" value="1"/>
</dbReference>
<dbReference type="PANTHER" id="PTHR38595:SF1">
    <property type="entry name" value="TYPE VI SECRETION SYSTEM COMPONENT TSSE1"/>
    <property type="match status" value="1"/>
</dbReference>
<gene>
    <name evidence="2" type="ORF">DFQ59_10375</name>
</gene>
<name>A0A369CC35_9GAMM</name>
<dbReference type="EMBL" id="QPJY01000003">
    <property type="protein sequence ID" value="RCX31111.1"/>
    <property type="molecule type" value="Genomic_DNA"/>
</dbReference>
<comment type="caution">
    <text evidence="2">The sequence shown here is derived from an EMBL/GenBank/DDBJ whole genome shotgun (WGS) entry which is preliminary data.</text>
</comment>
<accession>A0A369CC35</accession>